<keyword evidence="4" id="KW-1185">Reference proteome</keyword>
<feature type="compositionally biased region" description="Polar residues" evidence="1">
    <location>
        <begin position="366"/>
        <end position="376"/>
    </location>
</feature>
<feature type="compositionally biased region" description="Polar residues" evidence="1">
    <location>
        <begin position="1863"/>
        <end position="1884"/>
    </location>
</feature>
<protein>
    <recommendedName>
        <fullName evidence="2">F-box domain-containing protein</fullName>
    </recommendedName>
</protein>
<feature type="compositionally biased region" description="Polar residues" evidence="1">
    <location>
        <begin position="273"/>
        <end position="283"/>
    </location>
</feature>
<evidence type="ECO:0000313" key="4">
    <source>
        <dbReference type="Proteomes" id="UP000828390"/>
    </source>
</evidence>
<feature type="compositionally biased region" description="Basic and acidic residues" evidence="1">
    <location>
        <begin position="604"/>
        <end position="626"/>
    </location>
</feature>
<feature type="compositionally biased region" description="Polar residues" evidence="1">
    <location>
        <begin position="309"/>
        <end position="330"/>
    </location>
</feature>
<feature type="compositionally biased region" description="Polar residues" evidence="1">
    <location>
        <begin position="1907"/>
        <end position="1921"/>
    </location>
</feature>
<feature type="compositionally biased region" description="Basic and acidic residues" evidence="1">
    <location>
        <begin position="1765"/>
        <end position="1776"/>
    </location>
</feature>
<feature type="region of interest" description="Disordered" evidence="1">
    <location>
        <begin position="273"/>
        <end position="402"/>
    </location>
</feature>
<evidence type="ECO:0000256" key="1">
    <source>
        <dbReference type="SAM" id="MobiDB-lite"/>
    </source>
</evidence>
<feature type="compositionally biased region" description="Basic and acidic residues" evidence="1">
    <location>
        <begin position="1611"/>
        <end position="1629"/>
    </location>
</feature>
<dbReference type="SUPFAM" id="SSF52047">
    <property type="entry name" value="RNI-like"/>
    <property type="match status" value="1"/>
</dbReference>
<evidence type="ECO:0000313" key="3">
    <source>
        <dbReference type="EMBL" id="KAH3727638.1"/>
    </source>
</evidence>
<dbReference type="EMBL" id="JAIWYP010000012">
    <property type="protein sequence ID" value="KAH3727638.1"/>
    <property type="molecule type" value="Genomic_DNA"/>
</dbReference>
<feature type="compositionally biased region" description="Polar residues" evidence="1">
    <location>
        <begin position="383"/>
        <end position="393"/>
    </location>
</feature>
<dbReference type="Gene3D" id="3.80.10.10">
    <property type="entry name" value="Ribonuclease Inhibitor"/>
    <property type="match status" value="1"/>
</dbReference>
<dbReference type="Pfam" id="PF12937">
    <property type="entry name" value="F-box-like"/>
    <property type="match status" value="1"/>
</dbReference>
<feature type="region of interest" description="Disordered" evidence="1">
    <location>
        <begin position="1611"/>
        <end position="1635"/>
    </location>
</feature>
<feature type="compositionally biased region" description="Basic residues" evidence="1">
    <location>
        <begin position="1831"/>
        <end position="1848"/>
    </location>
</feature>
<comment type="caution">
    <text evidence="3">The sequence shown here is derived from an EMBL/GenBank/DDBJ whole genome shotgun (WGS) entry which is preliminary data.</text>
</comment>
<reference evidence="3" key="1">
    <citation type="journal article" date="2019" name="bioRxiv">
        <title>The Genome of the Zebra Mussel, Dreissena polymorpha: A Resource for Invasive Species Research.</title>
        <authorList>
            <person name="McCartney M.A."/>
            <person name="Auch B."/>
            <person name="Kono T."/>
            <person name="Mallez S."/>
            <person name="Zhang Y."/>
            <person name="Obille A."/>
            <person name="Becker A."/>
            <person name="Abrahante J.E."/>
            <person name="Garbe J."/>
            <person name="Badalamenti J.P."/>
            <person name="Herman A."/>
            <person name="Mangelson H."/>
            <person name="Liachko I."/>
            <person name="Sullivan S."/>
            <person name="Sone E.D."/>
            <person name="Koren S."/>
            <person name="Silverstein K.A.T."/>
            <person name="Beckman K.B."/>
            <person name="Gohl D.M."/>
        </authorList>
    </citation>
    <scope>NUCLEOTIDE SEQUENCE</scope>
    <source>
        <strain evidence="3">Duluth1</strain>
        <tissue evidence="3">Whole animal</tissue>
    </source>
</reference>
<dbReference type="InterPro" id="IPR036047">
    <property type="entry name" value="F-box-like_dom_sf"/>
</dbReference>
<feature type="region of interest" description="Disordered" evidence="1">
    <location>
        <begin position="1411"/>
        <end position="1434"/>
    </location>
</feature>
<feature type="region of interest" description="Disordered" evidence="1">
    <location>
        <begin position="51"/>
        <end position="72"/>
    </location>
</feature>
<dbReference type="Proteomes" id="UP000828390">
    <property type="component" value="Unassembled WGS sequence"/>
</dbReference>
<feature type="compositionally biased region" description="Basic and acidic residues" evidence="1">
    <location>
        <begin position="1922"/>
        <end position="1936"/>
    </location>
</feature>
<evidence type="ECO:0000259" key="2">
    <source>
        <dbReference type="PROSITE" id="PS50181"/>
    </source>
</evidence>
<feature type="compositionally biased region" description="Basic and acidic residues" evidence="1">
    <location>
        <begin position="1419"/>
        <end position="1434"/>
    </location>
</feature>
<feature type="domain" description="F-box" evidence="2">
    <location>
        <begin position="2016"/>
        <end position="2062"/>
    </location>
</feature>
<dbReference type="CDD" id="cd22139">
    <property type="entry name" value="F-box_unchar"/>
    <property type="match status" value="1"/>
</dbReference>
<feature type="region of interest" description="Disordered" evidence="1">
    <location>
        <begin position="604"/>
        <end position="640"/>
    </location>
</feature>
<dbReference type="PROSITE" id="PS50181">
    <property type="entry name" value="FBOX"/>
    <property type="match status" value="1"/>
</dbReference>
<name>A0A9D4CLL9_DREPO</name>
<reference evidence="3" key="2">
    <citation type="submission" date="2020-11" db="EMBL/GenBank/DDBJ databases">
        <authorList>
            <person name="McCartney M.A."/>
            <person name="Auch B."/>
            <person name="Kono T."/>
            <person name="Mallez S."/>
            <person name="Becker A."/>
            <person name="Gohl D.M."/>
            <person name="Silverstein K.A.T."/>
            <person name="Koren S."/>
            <person name="Bechman K.B."/>
            <person name="Herman A."/>
            <person name="Abrahante J.E."/>
            <person name="Garbe J."/>
        </authorList>
    </citation>
    <scope>NUCLEOTIDE SEQUENCE</scope>
    <source>
        <strain evidence="3">Duluth1</strain>
        <tissue evidence="3">Whole animal</tissue>
    </source>
</reference>
<sequence>MEQEEVSEDLNDLRKKRLAYFETLNKVESNALGKSSRAASVAGDNGYYELDKHERSTGSHPIQDEKTVSNQRNVREIQTFKDTEIVSQWNKHSSGETLNLKEHLYSNTIKESINENIKKQNRDSLTGSRGGQHLPSSRGDELKTSSFYVIVPEHEASEPSTDSKSKYMLLKETLPETSLTYNSSEIKHDDGVKDTKNTDGLDAYNETVERLIKATKEELLGLKASDDIWTKIKTEPLALVKVTEENVYKPKIERGLDANPKASYLQKQESVFENGNSGWQNNDKSQEKHRSSSDQTESGFQRHPVGRSFSESGMPSQIIDSSFSDKQATPSLREHRASCSGELHPSKSRMEPSFHHHRSEEDIANNKANNKSLTTTKVEEIFSSRQVPRQSVKPNKVEESLDFSESKKAILEEKNIDMTELGLETHRPGIDRVDTMDAVADDINLGDAVSKELRLLLGEEKFKEFLMKSKKDIDDLNDRSADNSARSDKTPRLFKEKPKQQEMHVNKTKETLGKHTPSQNMKNISHTQVKNSQEFTPRMLDGEAVQSLLGEYILNKNKVVKEVSVDIVNRRKDKPDRIEEKGKRDSGIVITAIDLEEDLKNESLRPKLNRPKHDPLTIYQDKKGSESETNNKQVVKGESKQGLSKSYEQVAVSRNVAFSADEIYNQAYGSQFSTQSGIVSPQYERSSIQFDFIPAGVSQNPAGIVGGPVQFNRDSLESDLHLARYKEYVSRHQAFPGEQVRQTSQFVNSRPQYMQSYPSTSSADYKERGHSAIGSSAVNAQKMVRVPYRPQIPQAQTLNNCLTNNVHHSESAFHPDIRMIAPHPPTKLAKPVHTVHTNMYTSNSVVNTTQAASVTMTIPATAVPLETQTSPFPILSKGSPFPIATQAIPVSRAIQGKPAPMENYATSASMVTQALLYRGTEADNIMPCRSSVSMPITSSVSKLGSNALSPTSVIESVVESVTRCSPMSIATQTPVSISKKSTNEVARRLSDAVVSMSTQTGDDTYSLEETPRTSTVEVQTDREDSPDINDKGTLIAESMFTSVSQIHVNHEEKFVPHPPAMEKGNKPSPRRHIKGEIAARKEQDSKRHIDGIRHHHEQRRTQSEEERCFEEQAAHSQKTFAKASLERYFSSMENVGVDKPAKSVSLSSTGSPDVPDELELESLTSERYNMTTDGETVGISEANDDGSAVLNEMVRLTAFQSIEHFFGESSERDLKRNSTVSFHPVVQDYSDHGEALRLLNYPVPNEKGDAKEADDLTLVNSVVNTDMTVNGGGLTERLKDLGIELDHVKQDGVQLSDGDTKKHKGKGKVLIVCPDCQGLNKEYMSWCTHCGEMIIGVEPMLVSKNKEGKIRTKPLTSCKVDKISENIMIQDTAFVDNNQNVNSVMPRSDKAFTLNLGAINASEKEDCVFISPKKGSPIKSDKDSGRPSSDDHDLELQTQKIEEEVVNDICATISDPVLKGYVKSQFSKSHPQVDDSEKVKSRNELELFLESNLPDSEGLHSRKHDIVSLTSELFNPDISNNVQYKIAMYNQKVVEKPLNQSSKYHSSNPKLDKKAKELNESLFPPPLPNFSANLPSRSELSLKLPVNSMDYSTDVSQNISNTFEPVVHDELTMTDKDQEKRKLDKEERRRERRRKRGHGAIDVEVFGYDESRESRNSSRANRLVPLLNLAGNSSDEDDSILSDFKGASKQELIGGGSHTPVKKALGSQLELPIQEVEEVTKRLQQTLDEPDNSARPVVSEYEAVVENTHGYAFHEKNNSFQSFKSKTDSRLSEIKVRSGAAEARGDEDWKTLFEPETMGMPDADLENDTTERTVDTSQPFLEQLLSQPKPSKSRTRSKSAGRPVKSKVRQSLEESSYQRKWARSSTAWSSYNPGELNTSSSLRSSADFPRSRPSSASKARKPPGAELQTSGEMDYDNQSPSDPDHRQASAERSLDRKKNRPFSADVNMSRKPMKKKTKKGAVVEITDLDLEGVSEMIEHRLPKPSMIDRLKGHMATPESTYDKYIQMTPRIEAGTVSRWQCLPDEILLHVFAYLDQASLTKVAQVCQQFYRVAMDESLWKYITIKKSSLDDDSLYEIAQRHPTSLALIQCKGDNVTAKGLRDLFKECADSIKELNISRCSQGALSGDSLLLHAAARCHHITHLDCSWCHVTDSGLMAIANCVHR</sequence>
<dbReference type="SMART" id="SM00256">
    <property type="entry name" value="FBOX"/>
    <property type="match status" value="1"/>
</dbReference>
<dbReference type="InterPro" id="IPR032675">
    <property type="entry name" value="LRR_dom_sf"/>
</dbReference>
<feature type="region of interest" description="Disordered" evidence="1">
    <location>
        <begin position="1764"/>
        <end position="1960"/>
    </location>
</feature>
<dbReference type="InterPro" id="IPR001810">
    <property type="entry name" value="F-box_dom"/>
</dbReference>
<feature type="compositionally biased region" description="Basic and acidic residues" evidence="1">
    <location>
        <begin position="344"/>
        <end position="361"/>
    </location>
</feature>
<organism evidence="3 4">
    <name type="scientific">Dreissena polymorpha</name>
    <name type="common">Zebra mussel</name>
    <name type="synonym">Mytilus polymorpha</name>
    <dbReference type="NCBI Taxonomy" id="45954"/>
    <lineage>
        <taxon>Eukaryota</taxon>
        <taxon>Metazoa</taxon>
        <taxon>Spiralia</taxon>
        <taxon>Lophotrochozoa</taxon>
        <taxon>Mollusca</taxon>
        <taxon>Bivalvia</taxon>
        <taxon>Autobranchia</taxon>
        <taxon>Heteroconchia</taxon>
        <taxon>Euheterodonta</taxon>
        <taxon>Imparidentia</taxon>
        <taxon>Neoheterodontei</taxon>
        <taxon>Myida</taxon>
        <taxon>Dreissenoidea</taxon>
        <taxon>Dreissenidae</taxon>
        <taxon>Dreissena</taxon>
    </lineage>
</organism>
<accession>A0A9D4CLL9</accession>
<proteinExistence type="predicted"/>
<dbReference type="SUPFAM" id="SSF81383">
    <property type="entry name" value="F-box domain"/>
    <property type="match status" value="1"/>
</dbReference>
<gene>
    <name evidence="3" type="ORF">DPMN_053577</name>
</gene>
<feature type="region of interest" description="Disordered" evidence="1">
    <location>
        <begin position="119"/>
        <end position="140"/>
    </location>
</feature>
<feature type="compositionally biased region" description="Basic and acidic residues" evidence="1">
    <location>
        <begin position="1783"/>
        <end position="1793"/>
    </location>
</feature>
<feature type="region of interest" description="Disordered" evidence="1">
    <location>
        <begin position="475"/>
        <end position="505"/>
    </location>
</feature>